<accession>A0A024GUB7</accession>
<reference evidence="1 2" key="1">
    <citation type="submission" date="2012-05" db="EMBL/GenBank/DDBJ databases">
        <title>Recombination and specialization in a pathogen metapopulation.</title>
        <authorList>
            <person name="Gardiner A."/>
            <person name="Kemen E."/>
            <person name="Schultz-Larsen T."/>
            <person name="MacLean D."/>
            <person name="Van Oosterhout C."/>
            <person name="Jones J.D.G."/>
        </authorList>
    </citation>
    <scope>NUCLEOTIDE SEQUENCE [LARGE SCALE GENOMIC DNA]</scope>
    <source>
        <strain evidence="1 2">Ac Nc2</strain>
    </source>
</reference>
<dbReference type="EMBL" id="CAIX01000417">
    <property type="protein sequence ID" value="CCI50202.1"/>
    <property type="molecule type" value="Genomic_DNA"/>
</dbReference>
<proteinExistence type="predicted"/>
<gene>
    <name evidence="1" type="ORF">BN9_117720</name>
</gene>
<protein>
    <submittedName>
        <fullName evidence="1">Uncharacterized protein</fullName>
    </submittedName>
</protein>
<name>A0A024GUB7_9STRA</name>
<comment type="caution">
    <text evidence="1">The sequence shown here is derived from an EMBL/GenBank/DDBJ whole genome shotgun (WGS) entry which is preliminary data.</text>
</comment>
<evidence type="ECO:0000313" key="1">
    <source>
        <dbReference type="EMBL" id="CCI50202.1"/>
    </source>
</evidence>
<dbReference type="AlphaFoldDB" id="A0A024GUB7"/>
<dbReference type="Proteomes" id="UP000053237">
    <property type="component" value="Unassembled WGS sequence"/>
</dbReference>
<evidence type="ECO:0000313" key="2">
    <source>
        <dbReference type="Proteomes" id="UP000053237"/>
    </source>
</evidence>
<sequence>MSKLDIESYLDVSKGESISHVSSQHLIDLCFSGKKRLSSHQLDQNASYAPHIRIERIAIQSDYICNCYVTPIKSEKNWRPSIPSSCYIISHHITFQLNCPCNSEITQADIVILVKQNVLGLHICTNTILLRRVSAFTCRIEKYNLGQVITDIIENEIKTSYRRSSFLSPEQCSLSRDLNFLIATSFRLENSRALYTIPYVPSPIIDSIEYLSIVSR</sequence>
<dbReference type="InParanoid" id="A0A024GUB7"/>
<keyword evidence="2" id="KW-1185">Reference proteome</keyword>
<organism evidence="1 2">
    <name type="scientific">Albugo candida</name>
    <dbReference type="NCBI Taxonomy" id="65357"/>
    <lineage>
        <taxon>Eukaryota</taxon>
        <taxon>Sar</taxon>
        <taxon>Stramenopiles</taxon>
        <taxon>Oomycota</taxon>
        <taxon>Peronosporomycetes</taxon>
        <taxon>Albuginales</taxon>
        <taxon>Albuginaceae</taxon>
        <taxon>Albugo</taxon>
    </lineage>
</organism>